<evidence type="ECO:0000313" key="1">
    <source>
        <dbReference type="EMBL" id="KAK4287584.1"/>
    </source>
</evidence>
<proteinExistence type="predicted"/>
<gene>
    <name evidence="1" type="ORF">Pmani_039339</name>
</gene>
<dbReference type="AlphaFoldDB" id="A0AAE1TLF5"/>
<reference evidence="1" key="1">
    <citation type="submission" date="2023-11" db="EMBL/GenBank/DDBJ databases">
        <title>Genome assemblies of two species of porcelain crab, Petrolisthes cinctipes and Petrolisthes manimaculis (Anomura: Porcellanidae).</title>
        <authorList>
            <person name="Angst P."/>
        </authorList>
    </citation>
    <scope>NUCLEOTIDE SEQUENCE</scope>
    <source>
        <strain evidence="1">PB745_02</strain>
        <tissue evidence="1">Gill</tissue>
    </source>
</reference>
<name>A0AAE1TLF5_9EUCA</name>
<comment type="caution">
    <text evidence="1">The sequence shown here is derived from an EMBL/GenBank/DDBJ whole genome shotgun (WGS) entry which is preliminary data.</text>
</comment>
<protein>
    <submittedName>
        <fullName evidence="1">Uncharacterized protein</fullName>
    </submittedName>
</protein>
<dbReference type="EMBL" id="JAWZYT010006757">
    <property type="protein sequence ID" value="KAK4287584.1"/>
    <property type="molecule type" value="Genomic_DNA"/>
</dbReference>
<evidence type="ECO:0000313" key="2">
    <source>
        <dbReference type="Proteomes" id="UP001292094"/>
    </source>
</evidence>
<organism evidence="1 2">
    <name type="scientific">Petrolisthes manimaculis</name>
    <dbReference type="NCBI Taxonomy" id="1843537"/>
    <lineage>
        <taxon>Eukaryota</taxon>
        <taxon>Metazoa</taxon>
        <taxon>Ecdysozoa</taxon>
        <taxon>Arthropoda</taxon>
        <taxon>Crustacea</taxon>
        <taxon>Multicrustacea</taxon>
        <taxon>Malacostraca</taxon>
        <taxon>Eumalacostraca</taxon>
        <taxon>Eucarida</taxon>
        <taxon>Decapoda</taxon>
        <taxon>Pleocyemata</taxon>
        <taxon>Anomura</taxon>
        <taxon>Galatheoidea</taxon>
        <taxon>Porcellanidae</taxon>
        <taxon>Petrolisthes</taxon>
    </lineage>
</organism>
<keyword evidence="2" id="KW-1185">Reference proteome</keyword>
<dbReference type="Proteomes" id="UP001292094">
    <property type="component" value="Unassembled WGS sequence"/>
</dbReference>
<accession>A0AAE1TLF5</accession>
<sequence length="110" mass="12523">MFCVLTNLLRHFGANEVMKGVGLGVVASSSWDQHTYTHTLTNLLTNLLRHFGANEIIKGEERLPGPNLSRLLEVLLEFVECCQVCNTVKMFPCCNTQVTWIKMKQQQQQQ</sequence>